<keyword evidence="2 3" id="KW-0040">ANK repeat</keyword>
<dbReference type="STRING" id="5599.A0A177DXV0"/>
<dbReference type="VEuPathDB" id="FungiDB:CC77DRAFT_983075"/>
<feature type="repeat" description="ANK" evidence="3">
    <location>
        <begin position="631"/>
        <end position="663"/>
    </location>
</feature>
<dbReference type="GeneID" id="29121725"/>
<dbReference type="KEGG" id="aalt:CC77DRAFT_983075"/>
<evidence type="ECO:0000256" key="1">
    <source>
        <dbReference type="ARBA" id="ARBA00022737"/>
    </source>
</evidence>
<keyword evidence="1" id="KW-0677">Repeat</keyword>
<dbReference type="Pfam" id="PF12796">
    <property type="entry name" value="Ank_2"/>
    <property type="match status" value="1"/>
</dbReference>
<dbReference type="PROSITE" id="PS50088">
    <property type="entry name" value="ANK_REPEAT"/>
    <property type="match status" value="1"/>
</dbReference>
<organism evidence="4 5">
    <name type="scientific">Alternaria alternata</name>
    <name type="common">Alternaria rot fungus</name>
    <name type="synonym">Torula alternata</name>
    <dbReference type="NCBI Taxonomy" id="5599"/>
    <lineage>
        <taxon>Eukaryota</taxon>
        <taxon>Fungi</taxon>
        <taxon>Dikarya</taxon>
        <taxon>Ascomycota</taxon>
        <taxon>Pezizomycotina</taxon>
        <taxon>Dothideomycetes</taxon>
        <taxon>Pleosporomycetidae</taxon>
        <taxon>Pleosporales</taxon>
        <taxon>Pleosporineae</taxon>
        <taxon>Pleosporaceae</taxon>
        <taxon>Alternaria</taxon>
        <taxon>Alternaria sect. Alternaria</taxon>
        <taxon>Alternaria alternata complex</taxon>
    </lineage>
</organism>
<dbReference type="EMBL" id="KV441472">
    <property type="protein sequence ID" value="OAG24001.1"/>
    <property type="molecule type" value="Genomic_DNA"/>
</dbReference>
<evidence type="ECO:0000313" key="5">
    <source>
        <dbReference type="Proteomes" id="UP000077248"/>
    </source>
</evidence>
<name>A0A177DXV0_ALTAL</name>
<dbReference type="InterPro" id="IPR051637">
    <property type="entry name" value="Ank_repeat_dom-contain_49"/>
</dbReference>
<dbReference type="RefSeq" id="XP_018389422.1">
    <property type="nucleotide sequence ID" value="XM_018536131.1"/>
</dbReference>
<dbReference type="Proteomes" id="UP000077248">
    <property type="component" value="Unassembled WGS sequence"/>
</dbReference>
<dbReference type="AlphaFoldDB" id="A0A177DXV0"/>
<gene>
    <name evidence="4" type="ORF">CC77DRAFT_983075</name>
</gene>
<reference evidence="4 5" key="1">
    <citation type="submission" date="2016-05" db="EMBL/GenBank/DDBJ databases">
        <title>Comparative analysis of secretome profiles of manganese(II)-oxidizing ascomycete fungi.</title>
        <authorList>
            <consortium name="DOE Joint Genome Institute"/>
            <person name="Zeiner C.A."/>
            <person name="Purvine S.O."/>
            <person name="Zink E.M."/>
            <person name="Wu S."/>
            <person name="Pasa-Tolic L."/>
            <person name="Chaput D.L."/>
            <person name="Haridas S."/>
            <person name="Grigoriev I.V."/>
            <person name="Santelli C.M."/>
            <person name="Hansel C.M."/>
        </authorList>
    </citation>
    <scope>NUCLEOTIDE SEQUENCE [LARGE SCALE GENOMIC DNA]</scope>
    <source>
        <strain evidence="4 5">SRC1lrK2f</strain>
    </source>
</reference>
<accession>A0A177DXV0</accession>
<sequence>MAEVVGAVAAVVQLVDVALRLSSCLERFCSDVRNVPRRFLQLQIDLRQQIEIAQHIQNNHVPGFATTVSSSTLDAPLLEYIGLADELSKTLEGLLARKNDGMLQRGWSGICSVRKKEEVANICDRLEQKRSILSIWLNAANLKLSSETAATTDKVRLEIGETLALVKTVDKTLSTTEHSTAQLLPHVEQIDRNISTTSERTERIIKDLQHLKSQSRSLLIDRDMNTTAQESSHQTTAMILSNTEQILRAIEQLSSDSNRASPGTRNNFVVRKLYVDSSDKHVQRSSLDRARRSQRCKCRTVSTARRWQPLSILQFTQTFRTQHFSYCPDYRISEQSLEITMQLVPPSWLLFHTINIGTCVRNWSTLNPFSVNPIVIGTSRLVDPKTSPAFRAVAVTIEELWEGEHYRISIPRLQNTLQDLFDAEEASALDVDNDGNTVLNRIMALLIANPSTFEHAGDECTAIIRFLLKRGADPNVLRNRKDDEFPSVHDYQGTTCDQLAGPAAYDLRMLSPTRKSRFLEIVDQIVEAGGHTSRPFPEKRPQGARFFRDEVEQLLPFEDQIDVRDHGDLVPIILRRQVEQFQRLTRKAKLSTLNHTSSINGLTPIHFAVLWPTGLRMLLDRGVHMNPRDVSGRQPIHIAVTLGITDSVRYLLTENCGISTPPSSDSLLQLALKLQDPEKSQILRLLVPVLIDRHRRLQDMASNLLPPSVYFELELAPGKMHERKAPLMVERLIAHGLDVPQALELDGKSFYNFADFFGDAKMTPEIANAFWDAGFCDIDMPDENGVTPFLQSWYCANFKMVDWFAQRGVSMKSKHESASLTALHLYAKRLYFPGTGFGRDVDAVPTNEHYMDVVQRELRIPYDDCQCTCSPGGCAPIKFLFDKVHEDGHRKSRIRRWFENVRPSQALELQYVYDLTRYLLFDFLDGEHTCCCLGQECHVIYDNSRTEPSKNRWNERTRGMREKAGEHRRLCENGIPIPRRESLYALKDPDIFETTLNSAMSYYDEMDRPDDMPLEEQVFRYINWLLTEGHLNIDVSYECVHFKGW</sequence>
<dbReference type="Gene3D" id="1.25.40.20">
    <property type="entry name" value="Ankyrin repeat-containing domain"/>
    <property type="match status" value="1"/>
</dbReference>
<dbReference type="InterPro" id="IPR002110">
    <property type="entry name" value="Ankyrin_rpt"/>
</dbReference>
<evidence type="ECO:0000256" key="3">
    <source>
        <dbReference type="PROSITE-ProRule" id="PRU00023"/>
    </source>
</evidence>
<dbReference type="SUPFAM" id="SSF48403">
    <property type="entry name" value="Ankyrin repeat"/>
    <property type="match status" value="1"/>
</dbReference>
<dbReference type="PANTHER" id="PTHR24180:SF45">
    <property type="entry name" value="POLY [ADP-RIBOSE] POLYMERASE TANKYRASE"/>
    <property type="match status" value="1"/>
</dbReference>
<dbReference type="InterPro" id="IPR036770">
    <property type="entry name" value="Ankyrin_rpt-contain_sf"/>
</dbReference>
<dbReference type="PANTHER" id="PTHR24180">
    <property type="entry name" value="CYCLIN-DEPENDENT KINASE INHIBITOR 2C-RELATED"/>
    <property type="match status" value="1"/>
</dbReference>
<keyword evidence="5" id="KW-1185">Reference proteome</keyword>
<proteinExistence type="predicted"/>
<evidence type="ECO:0000313" key="4">
    <source>
        <dbReference type="EMBL" id="OAG24001.1"/>
    </source>
</evidence>
<protein>
    <submittedName>
        <fullName evidence="4">Uncharacterized protein</fullName>
    </submittedName>
</protein>
<dbReference type="OMA" id="CYCSSSG"/>
<evidence type="ECO:0000256" key="2">
    <source>
        <dbReference type="ARBA" id="ARBA00023043"/>
    </source>
</evidence>